<dbReference type="HOGENOM" id="CLU_019628_2_0_1"/>
<sequence length="421" mass="47264">MVNVERDLHMTSGEGEGSYANNSRRQGIPIARNWQYPLTVSSVGQLVATNEMGPRWDVVVNCALQFDLVRSNSELTGSSYRSCYPAFHAFCPRTIVTNETKPIIEKATIEVYKALLPKTMVIADLGCSTGPNTMLFMSNVINMIAHHCSNDFNQLFRSLEKIKNSTTTGHKGDLPPSYYISGLPKSYYSRLLPRHSVHLFHSSYCLHWRSQVPDGLEASGKSLLNQDIYISSTTSPLVVKLFQEQFQKDFSLFLQLRHEELVNGGHMVLVFLGRKDDDVYNGDLNHIFGLVAKALESLVGKGLVSKEKLESFNLPIYGPSVDEVKEIVTKSHMFNLDHIKLIEANWDPYDDSEGDVVHDGANSSLNISKFIRPALESLIASHFGGSILDALFEEFRSLVAQHLKREKTKFAVIVMSLKKIY</sequence>
<dbReference type="eggNOG" id="ENOG502QQVK">
    <property type="taxonomic scope" value="Eukaryota"/>
</dbReference>
<dbReference type="Pfam" id="PF03492">
    <property type="entry name" value="Methyltransf_7"/>
    <property type="match status" value="1"/>
</dbReference>
<evidence type="ECO:0000313" key="4">
    <source>
        <dbReference type="EnsemblPlants" id="OPUNC06G08690.1"/>
    </source>
</evidence>
<evidence type="ECO:0000313" key="5">
    <source>
        <dbReference type="Proteomes" id="UP000026962"/>
    </source>
</evidence>
<keyword evidence="5" id="KW-1185">Reference proteome</keyword>
<dbReference type="Gene3D" id="3.40.50.150">
    <property type="entry name" value="Vaccinia Virus protein VP39"/>
    <property type="match status" value="1"/>
</dbReference>
<dbReference type="InterPro" id="IPR005299">
    <property type="entry name" value="MeTrfase_7"/>
</dbReference>
<dbReference type="AlphaFoldDB" id="A0A0E0L9V3"/>
<accession>A0A0E0L9V3</accession>
<dbReference type="Proteomes" id="UP000026962">
    <property type="component" value="Chromosome 6"/>
</dbReference>
<dbReference type="Gene3D" id="1.10.1200.270">
    <property type="entry name" value="Methyltransferase, alpha-helical capping domain"/>
    <property type="match status" value="1"/>
</dbReference>
<reference evidence="4" key="2">
    <citation type="submission" date="2018-05" db="EMBL/GenBank/DDBJ databases">
        <title>OpunRS2 (Oryza punctata Reference Sequence Version 2).</title>
        <authorList>
            <person name="Zhang J."/>
            <person name="Kudrna D."/>
            <person name="Lee S."/>
            <person name="Talag J."/>
            <person name="Welchert J."/>
            <person name="Wing R.A."/>
        </authorList>
    </citation>
    <scope>NUCLEOTIDE SEQUENCE [LARGE SCALE GENOMIC DNA]</scope>
</reference>
<dbReference type="InterPro" id="IPR042086">
    <property type="entry name" value="MeTrfase_capping"/>
</dbReference>
<dbReference type="InterPro" id="IPR029063">
    <property type="entry name" value="SAM-dependent_MTases_sf"/>
</dbReference>
<dbReference type="PANTHER" id="PTHR31009">
    <property type="entry name" value="S-ADENOSYL-L-METHIONINE:CARBOXYL METHYLTRANSFERASE FAMILY PROTEIN"/>
    <property type="match status" value="1"/>
</dbReference>
<protein>
    <submittedName>
        <fullName evidence="4">Uncharacterized protein</fullName>
    </submittedName>
</protein>
<name>A0A0E0L9V3_ORYPU</name>
<reference evidence="4" key="1">
    <citation type="submission" date="2015-04" db="UniProtKB">
        <authorList>
            <consortium name="EnsemblPlants"/>
        </authorList>
    </citation>
    <scope>IDENTIFICATION</scope>
</reference>
<dbReference type="EnsemblPlants" id="OPUNC06G08690.1">
    <property type="protein sequence ID" value="OPUNC06G08690.1"/>
    <property type="gene ID" value="OPUNC06G08690"/>
</dbReference>
<organism evidence="4">
    <name type="scientific">Oryza punctata</name>
    <name type="common">Red rice</name>
    <dbReference type="NCBI Taxonomy" id="4537"/>
    <lineage>
        <taxon>Eukaryota</taxon>
        <taxon>Viridiplantae</taxon>
        <taxon>Streptophyta</taxon>
        <taxon>Embryophyta</taxon>
        <taxon>Tracheophyta</taxon>
        <taxon>Spermatophyta</taxon>
        <taxon>Magnoliopsida</taxon>
        <taxon>Liliopsida</taxon>
        <taxon>Poales</taxon>
        <taxon>Poaceae</taxon>
        <taxon>BOP clade</taxon>
        <taxon>Oryzoideae</taxon>
        <taxon>Oryzeae</taxon>
        <taxon>Oryzinae</taxon>
        <taxon>Oryza</taxon>
    </lineage>
</organism>
<proteinExistence type="predicted"/>
<evidence type="ECO:0000256" key="1">
    <source>
        <dbReference type="ARBA" id="ARBA00022723"/>
    </source>
</evidence>
<feature type="region of interest" description="Disordered" evidence="3">
    <location>
        <begin position="1"/>
        <end position="23"/>
    </location>
</feature>
<dbReference type="Gramene" id="OPUNC06G08690.1">
    <property type="protein sequence ID" value="OPUNC06G08690.1"/>
    <property type="gene ID" value="OPUNC06G08690"/>
</dbReference>
<keyword evidence="1" id="KW-0479">Metal-binding</keyword>
<keyword evidence="2" id="KW-0460">Magnesium</keyword>
<dbReference type="GO" id="GO:0008168">
    <property type="term" value="F:methyltransferase activity"/>
    <property type="evidence" value="ECO:0007669"/>
    <property type="project" value="InterPro"/>
</dbReference>
<dbReference type="SUPFAM" id="SSF53335">
    <property type="entry name" value="S-adenosyl-L-methionine-dependent methyltransferases"/>
    <property type="match status" value="1"/>
</dbReference>
<dbReference type="OMA" id="QHANCRN"/>
<evidence type="ECO:0000256" key="3">
    <source>
        <dbReference type="SAM" id="MobiDB-lite"/>
    </source>
</evidence>
<dbReference type="GO" id="GO:0046872">
    <property type="term" value="F:metal ion binding"/>
    <property type="evidence" value="ECO:0007669"/>
    <property type="project" value="UniProtKB-KW"/>
</dbReference>
<evidence type="ECO:0000256" key="2">
    <source>
        <dbReference type="ARBA" id="ARBA00022842"/>
    </source>
</evidence>